<dbReference type="GO" id="GO:0005524">
    <property type="term" value="F:ATP binding"/>
    <property type="evidence" value="ECO:0007669"/>
    <property type="project" value="UniProtKB-KW"/>
</dbReference>
<dbReference type="GO" id="GO:0009432">
    <property type="term" value="P:SOS response"/>
    <property type="evidence" value="ECO:0007669"/>
    <property type="project" value="TreeGrafter"/>
</dbReference>
<dbReference type="SUPFAM" id="SSF52540">
    <property type="entry name" value="P-loop containing nucleoside triphosphate hydrolases"/>
    <property type="match status" value="1"/>
</dbReference>
<dbReference type="InterPro" id="IPR027417">
    <property type="entry name" value="P-loop_NTPase"/>
</dbReference>
<name>A0AAJ1EI85_9BACT</name>
<dbReference type="FunFam" id="3.40.50.300:FF:000356">
    <property type="entry name" value="DNA repair protein RecN"/>
    <property type="match status" value="1"/>
</dbReference>
<evidence type="ECO:0000313" key="13">
    <source>
        <dbReference type="Proteomes" id="UP001197609"/>
    </source>
</evidence>
<feature type="domain" description="RecF/RecN/SMC N-terminal" evidence="11">
    <location>
        <begin position="1"/>
        <end position="515"/>
    </location>
</feature>
<evidence type="ECO:0000256" key="9">
    <source>
        <dbReference type="PIRNR" id="PIRNR003128"/>
    </source>
</evidence>
<dbReference type="NCBIfam" id="TIGR00634">
    <property type="entry name" value="recN"/>
    <property type="match status" value="1"/>
</dbReference>
<reference evidence="12 13" key="1">
    <citation type="journal article" date="2021" name="bioRxiv">
        <title>Unraveling nitrogen, sulfur and carbon metabolic pathways and microbial community transcriptional responses to substrate deprivation and toxicity stresses in a bioreactor mimicking anoxic brackish coastal sediment conditions.</title>
        <authorList>
            <person name="Martins P.D."/>
            <person name="Echeveste M.J."/>
            <person name="Arshad A."/>
            <person name="Kurth J."/>
            <person name="Ouboter H."/>
            <person name="Jetten M.S.M."/>
            <person name="Welte C.U."/>
        </authorList>
    </citation>
    <scope>NUCLEOTIDE SEQUENCE [LARGE SCALE GENOMIC DNA]</scope>
    <source>
        <strain evidence="12">MAG_38</strain>
    </source>
</reference>
<dbReference type="FunFam" id="3.40.50.300:FF:000319">
    <property type="entry name" value="DNA repair protein RecN"/>
    <property type="match status" value="1"/>
</dbReference>
<evidence type="ECO:0000256" key="1">
    <source>
        <dbReference type="ARBA" id="ARBA00003618"/>
    </source>
</evidence>
<evidence type="ECO:0000256" key="4">
    <source>
        <dbReference type="ARBA" id="ARBA00022741"/>
    </source>
</evidence>
<gene>
    <name evidence="12" type="primary">recN</name>
    <name evidence="12" type="ORF">K8G79_05540</name>
</gene>
<dbReference type="PANTHER" id="PTHR11059:SF0">
    <property type="entry name" value="DNA REPAIR PROTEIN RECN"/>
    <property type="match status" value="1"/>
</dbReference>
<keyword evidence="5 9" id="KW-0227">DNA damage</keyword>
<dbReference type="Pfam" id="PF02463">
    <property type="entry name" value="SMC_N"/>
    <property type="match status" value="1"/>
</dbReference>
<dbReference type="PANTHER" id="PTHR11059">
    <property type="entry name" value="DNA REPAIR PROTEIN RECN"/>
    <property type="match status" value="1"/>
</dbReference>
<dbReference type="GO" id="GO:0043590">
    <property type="term" value="C:bacterial nucleoid"/>
    <property type="evidence" value="ECO:0007669"/>
    <property type="project" value="TreeGrafter"/>
</dbReference>
<comment type="function">
    <text evidence="1 9">May be involved in recombinational repair of damaged DNA.</text>
</comment>
<proteinExistence type="inferred from homology"/>
<evidence type="ECO:0000256" key="10">
    <source>
        <dbReference type="SAM" id="Coils"/>
    </source>
</evidence>
<dbReference type="Gene3D" id="3.40.50.300">
    <property type="entry name" value="P-loop containing nucleotide triphosphate hydrolases"/>
    <property type="match status" value="2"/>
</dbReference>
<dbReference type="InterPro" id="IPR004604">
    <property type="entry name" value="DNA_recomb/repair_RecN"/>
</dbReference>
<accession>A0AAJ1EI85</accession>
<dbReference type="GO" id="GO:0006310">
    <property type="term" value="P:DNA recombination"/>
    <property type="evidence" value="ECO:0007669"/>
    <property type="project" value="InterPro"/>
</dbReference>
<keyword evidence="10" id="KW-0175">Coiled coil</keyword>
<evidence type="ECO:0000256" key="7">
    <source>
        <dbReference type="ARBA" id="ARBA00023204"/>
    </source>
</evidence>
<comment type="similarity">
    <text evidence="2 9">Belongs to the RecN family.</text>
</comment>
<keyword evidence="6" id="KW-0067">ATP-binding</keyword>
<evidence type="ECO:0000313" key="12">
    <source>
        <dbReference type="EMBL" id="MBZ0159583.1"/>
    </source>
</evidence>
<evidence type="ECO:0000256" key="6">
    <source>
        <dbReference type="ARBA" id="ARBA00022840"/>
    </source>
</evidence>
<evidence type="ECO:0000256" key="3">
    <source>
        <dbReference type="ARBA" id="ARBA00021315"/>
    </source>
</evidence>
<dbReference type="CDD" id="cd03241">
    <property type="entry name" value="ABC_RecN"/>
    <property type="match status" value="2"/>
</dbReference>
<dbReference type="Proteomes" id="UP001197609">
    <property type="component" value="Unassembled WGS sequence"/>
</dbReference>
<evidence type="ECO:0000256" key="2">
    <source>
        <dbReference type="ARBA" id="ARBA00009441"/>
    </source>
</evidence>
<feature type="coiled-coil region" evidence="10">
    <location>
        <begin position="361"/>
        <end position="389"/>
    </location>
</feature>
<evidence type="ECO:0000256" key="8">
    <source>
        <dbReference type="ARBA" id="ARBA00033408"/>
    </source>
</evidence>
<sequence>MLRELSLTNFALIDELRVEFGSGLNVLTGETGAGKSIIIDALGLALGTRGEAEQIRTGAEGATVEAAFDLQGDEPRRLLSESGIECPSDEFLCVRRLLLREGKSKAYLNGRLSSAAWLRDLGELLVEVHGQHQGVALTQPSRQRLLLDAYAGLTGDVAAFRGLYSRRQALRSELDALSAGEREKAQRLDQLQYQRGEITAARLADGEEEELIQERTILMHAERLHAAAHLGYEGLYGEQGSVAGRLALIVSKLREAQRIDPRLKDVVEACETAIASVEDAAAQLRDYRESVAFDPERLEQVEGRLHEIGKLKRKYGGSIAEILACATSAEEELQRLIGSEERGQEVERELATLDEALAQQAAALTARRKAAAERLAAAVRQELQTLRMEKADFAVQIRTRPGSDGSCLLAYGADEVEFLIAPNPGEELKPLGRIASGGELSRVMLAIKAILAASDQVPTLVFDEVDVGIGGGMAAVIGQKLWAIAKERQVLSITHLPQIAALADRHLSIVKRLNGARTEIAVQVLEGEERVREIARMLGAKERTGISLNHAQEILETASRWKAARVSGASA</sequence>
<organism evidence="12 13">
    <name type="scientific">Candidatus Methylomirabilis tolerans</name>
    <dbReference type="NCBI Taxonomy" id="3123416"/>
    <lineage>
        <taxon>Bacteria</taxon>
        <taxon>Candidatus Methylomirabilota</taxon>
        <taxon>Candidatus Methylomirabilia</taxon>
        <taxon>Candidatus Methylomirabilales</taxon>
        <taxon>Candidatus Methylomirabilaceae</taxon>
        <taxon>Candidatus Methylomirabilis</taxon>
    </lineage>
</organism>
<dbReference type="EMBL" id="JAIOIU010000064">
    <property type="protein sequence ID" value="MBZ0159583.1"/>
    <property type="molecule type" value="Genomic_DNA"/>
</dbReference>
<evidence type="ECO:0000256" key="5">
    <source>
        <dbReference type="ARBA" id="ARBA00022763"/>
    </source>
</evidence>
<dbReference type="InterPro" id="IPR003395">
    <property type="entry name" value="RecF/RecN/SMC_N"/>
</dbReference>
<keyword evidence="7 9" id="KW-0234">DNA repair</keyword>
<protein>
    <recommendedName>
        <fullName evidence="3 9">DNA repair protein RecN</fullName>
    </recommendedName>
    <alternativeName>
        <fullName evidence="8 9">Recombination protein N</fullName>
    </alternativeName>
</protein>
<keyword evidence="4" id="KW-0547">Nucleotide-binding</keyword>
<comment type="caution">
    <text evidence="12">The sequence shown here is derived from an EMBL/GenBank/DDBJ whole genome shotgun (WGS) entry which is preliminary data.</text>
</comment>
<dbReference type="GO" id="GO:0006281">
    <property type="term" value="P:DNA repair"/>
    <property type="evidence" value="ECO:0007669"/>
    <property type="project" value="UniProtKB-KW"/>
</dbReference>
<dbReference type="AlphaFoldDB" id="A0AAJ1EI85"/>
<evidence type="ECO:0000259" key="11">
    <source>
        <dbReference type="Pfam" id="PF02463"/>
    </source>
</evidence>
<dbReference type="PIRSF" id="PIRSF003128">
    <property type="entry name" value="RecN"/>
    <property type="match status" value="1"/>
</dbReference>